<keyword evidence="2" id="KW-1185">Reference proteome</keyword>
<proteinExistence type="predicted"/>
<dbReference type="Proteomes" id="UP001642260">
    <property type="component" value="Unassembled WGS sequence"/>
</dbReference>
<dbReference type="EMBL" id="CAKOAT010466265">
    <property type="protein sequence ID" value="CAH8376744.1"/>
    <property type="molecule type" value="Genomic_DNA"/>
</dbReference>
<sequence length="96" mass="11222">MKKRREVVYQRCRAEEVTCRQEKSPVMVELSHESHLEELEVQGFQLKNSLTGDVVASSIVEGCWGLGFRLRQRQSLSRMEIIRRMRYGGRNHTGSR</sequence>
<evidence type="ECO:0000313" key="1">
    <source>
        <dbReference type="EMBL" id="CAH8376744.1"/>
    </source>
</evidence>
<organism evidence="1 2">
    <name type="scientific">Eruca vesicaria subsp. sativa</name>
    <name type="common">Garden rocket</name>
    <name type="synonym">Eruca sativa</name>
    <dbReference type="NCBI Taxonomy" id="29727"/>
    <lineage>
        <taxon>Eukaryota</taxon>
        <taxon>Viridiplantae</taxon>
        <taxon>Streptophyta</taxon>
        <taxon>Embryophyta</taxon>
        <taxon>Tracheophyta</taxon>
        <taxon>Spermatophyta</taxon>
        <taxon>Magnoliopsida</taxon>
        <taxon>eudicotyledons</taxon>
        <taxon>Gunneridae</taxon>
        <taxon>Pentapetalae</taxon>
        <taxon>rosids</taxon>
        <taxon>malvids</taxon>
        <taxon>Brassicales</taxon>
        <taxon>Brassicaceae</taxon>
        <taxon>Brassiceae</taxon>
        <taxon>Eruca</taxon>
    </lineage>
</organism>
<evidence type="ECO:0000313" key="2">
    <source>
        <dbReference type="Proteomes" id="UP001642260"/>
    </source>
</evidence>
<accession>A0ABC8L522</accession>
<name>A0ABC8L522_ERUVS</name>
<gene>
    <name evidence="1" type="ORF">ERUC_LOCUS32439</name>
</gene>
<reference evidence="1 2" key="1">
    <citation type="submission" date="2022-03" db="EMBL/GenBank/DDBJ databases">
        <authorList>
            <person name="Macdonald S."/>
            <person name="Ahmed S."/>
            <person name="Newling K."/>
        </authorList>
    </citation>
    <scope>NUCLEOTIDE SEQUENCE [LARGE SCALE GENOMIC DNA]</scope>
</reference>
<dbReference type="AlphaFoldDB" id="A0ABC8L522"/>
<comment type="caution">
    <text evidence="1">The sequence shown here is derived from an EMBL/GenBank/DDBJ whole genome shotgun (WGS) entry which is preliminary data.</text>
</comment>
<protein>
    <submittedName>
        <fullName evidence="1">Uncharacterized protein</fullName>
    </submittedName>
</protein>